<dbReference type="InterPro" id="IPR038404">
    <property type="entry name" value="TRAP_DctP_sf"/>
</dbReference>
<evidence type="ECO:0000256" key="2">
    <source>
        <dbReference type="PIRSR" id="PIRSR039026-1"/>
    </source>
</evidence>
<dbReference type="InterPro" id="IPR018389">
    <property type="entry name" value="DctP_fam"/>
</dbReference>
<name>K2P452_9HYPH</name>
<dbReference type="PANTHER" id="PTHR33376">
    <property type="match status" value="1"/>
</dbReference>
<comment type="caution">
    <text evidence="4">The sequence shown here is derived from an EMBL/GenBank/DDBJ whole genome shotgun (WGS) entry which is preliminary data.</text>
</comment>
<dbReference type="Pfam" id="PF03480">
    <property type="entry name" value="DctP"/>
    <property type="match status" value="1"/>
</dbReference>
<dbReference type="NCBIfam" id="NF037995">
    <property type="entry name" value="TRAP_S1"/>
    <property type="match status" value="1"/>
</dbReference>
<dbReference type="Gene3D" id="3.40.190.170">
    <property type="entry name" value="Bacterial extracellular solute-binding protein, family 7"/>
    <property type="match status" value="1"/>
</dbReference>
<gene>
    <name evidence="4" type="ORF">NA8A_11275</name>
</gene>
<dbReference type="PIRSF" id="PIRSF039026">
    <property type="entry name" value="SiaP"/>
    <property type="match status" value="1"/>
</dbReference>
<dbReference type="Gene3D" id="3.40.190.10">
    <property type="entry name" value="Periplasmic binding protein-like II"/>
    <property type="match status" value="1"/>
</dbReference>
<feature type="binding site" evidence="3">
    <location>
        <position position="218"/>
    </location>
    <ligand>
        <name>substrate</name>
    </ligand>
</feature>
<keyword evidence="3" id="KW-0479">Metal-binding</keyword>
<dbReference type="PANTHER" id="PTHR33376:SF5">
    <property type="entry name" value="EXTRACYTOPLASMIC SOLUTE RECEPTOR PROTEIN"/>
    <property type="match status" value="1"/>
</dbReference>
<feature type="binding site" evidence="2">
    <location>
        <position position="135"/>
    </location>
    <ligand>
        <name>substrate</name>
    </ligand>
</feature>
<dbReference type="eggNOG" id="COG4663">
    <property type="taxonomic scope" value="Bacteria"/>
</dbReference>
<keyword evidence="5" id="KW-1185">Reference proteome</keyword>
<feature type="binding site" evidence="3">
    <location>
        <position position="193"/>
    </location>
    <ligand>
        <name>Na(+)</name>
        <dbReference type="ChEBI" id="CHEBI:29101"/>
    </ligand>
</feature>
<dbReference type="PATRIC" id="fig|1231190.3.peg.2349"/>
<dbReference type="Proteomes" id="UP000007374">
    <property type="component" value="Unassembled WGS sequence"/>
</dbReference>
<dbReference type="AlphaFoldDB" id="K2P452"/>
<protein>
    <submittedName>
        <fullName evidence="4">TRAP C4-dicarboxylate transporter subunit DctP</fullName>
    </submittedName>
</protein>
<dbReference type="EMBL" id="AMSI01000007">
    <property type="protein sequence ID" value="EKF42126.1"/>
    <property type="molecule type" value="Genomic_DNA"/>
</dbReference>
<evidence type="ECO:0000256" key="3">
    <source>
        <dbReference type="PIRSR" id="PIRSR039026-2"/>
    </source>
</evidence>
<evidence type="ECO:0000256" key="1">
    <source>
        <dbReference type="ARBA" id="ARBA00022729"/>
    </source>
</evidence>
<proteinExistence type="predicted"/>
<evidence type="ECO:0000313" key="4">
    <source>
        <dbReference type="EMBL" id="EKF42126.1"/>
    </source>
</evidence>
<dbReference type="InterPro" id="IPR026289">
    <property type="entry name" value="SBP_TakP-like"/>
</dbReference>
<feature type="binding site" evidence="2">
    <location>
        <position position="155"/>
    </location>
    <ligand>
        <name>substrate</name>
    </ligand>
</feature>
<sequence>MPAVARAQETVSWRMQALWDGGTTPYEFEKNFVARVAELTDGKFDIKLFSAGQLVPAAQAFDAVRSGAFQMMKTFDGYEAGKIPSFAFTSTIPFGFPDPDQYEAWFYELGGLDMAREAYAKAGLTYIAPTVYGEEPMHSTVKIESIADMAGKKGRFVGLASAVMGDLGVAVTPMATAEVYSGLEKGLIDFADRGDLTANYEAGLAEVAKFIILPGVHQPTTATSYVANTAAFGALPDSFKAALAVAAREISGSLRQRIIVQNTEILDKYREKGVEVLQLDPADISAARGKAVESWKKATKGDPLATKIVDSQVAFMQSLGLI</sequence>
<keyword evidence="1" id="KW-0732">Signal</keyword>
<dbReference type="GO" id="GO:0055085">
    <property type="term" value="P:transmembrane transport"/>
    <property type="evidence" value="ECO:0007669"/>
    <property type="project" value="InterPro"/>
</dbReference>
<dbReference type="STRING" id="721133.SAMN05216176_107246"/>
<dbReference type="GO" id="GO:0031317">
    <property type="term" value="C:tripartite ATP-independent periplasmic transporter complex"/>
    <property type="evidence" value="ECO:0007669"/>
    <property type="project" value="InterPro"/>
</dbReference>
<accession>K2P452</accession>
<feature type="binding site" evidence="3">
    <location>
        <position position="192"/>
    </location>
    <ligand>
        <name>substrate</name>
    </ligand>
</feature>
<dbReference type="GO" id="GO:0046872">
    <property type="term" value="F:metal ion binding"/>
    <property type="evidence" value="ECO:0007669"/>
    <property type="project" value="UniProtKB-KW"/>
</dbReference>
<reference evidence="4 5" key="1">
    <citation type="journal article" date="2012" name="J. Bacteriol.">
        <title>Genome Sequence of Nitratireductor indicus Type Strain C115.</title>
        <authorList>
            <person name="Lai Q."/>
            <person name="Li G."/>
            <person name="Yu Z."/>
            <person name="Shao Z."/>
        </authorList>
    </citation>
    <scope>NUCLEOTIDE SEQUENCE [LARGE SCALE GENOMIC DNA]</scope>
    <source>
        <strain evidence="4 5">C115</strain>
    </source>
</reference>
<organism evidence="4 5">
    <name type="scientific">Nitratireductor indicus C115</name>
    <dbReference type="NCBI Taxonomy" id="1231190"/>
    <lineage>
        <taxon>Bacteria</taxon>
        <taxon>Pseudomonadati</taxon>
        <taxon>Pseudomonadota</taxon>
        <taxon>Alphaproteobacteria</taxon>
        <taxon>Hyphomicrobiales</taxon>
        <taxon>Phyllobacteriaceae</taxon>
        <taxon>Nitratireductor</taxon>
    </lineage>
</organism>
<evidence type="ECO:0000313" key="5">
    <source>
        <dbReference type="Proteomes" id="UP000007374"/>
    </source>
</evidence>